<dbReference type="Proteomes" id="UP000018144">
    <property type="component" value="Unassembled WGS sequence"/>
</dbReference>
<evidence type="ECO:0000256" key="1">
    <source>
        <dbReference type="SAM" id="MobiDB-lite"/>
    </source>
</evidence>
<reference evidence="2 3" key="1">
    <citation type="journal article" date="2013" name="PLoS Genet.">
        <title>The genome and development-dependent transcriptomes of Pyronema confluens: a window into fungal evolution.</title>
        <authorList>
            <person name="Traeger S."/>
            <person name="Altegoer F."/>
            <person name="Freitag M."/>
            <person name="Gabaldon T."/>
            <person name="Kempken F."/>
            <person name="Kumar A."/>
            <person name="Marcet-Houben M."/>
            <person name="Poggeler S."/>
            <person name="Stajich J.E."/>
            <person name="Nowrousian M."/>
        </authorList>
    </citation>
    <scope>NUCLEOTIDE SEQUENCE [LARGE SCALE GENOMIC DNA]</scope>
    <source>
        <strain evidence="3">CBS 100304</strain>
        <tissue evidence="2">Vegetative mycelium</tissue>
    </source>
</reference>
<keyword evidence="3" id="KW-1185">Reference proteome</keyword>
<feature type="region of interest" description="Disordered" evidence="1">
    <location>
        <begin position="10"/>
        <end position="29"/>
    </location>
</feature>
<name>U4LDQ7_PYROM</name>
<proteinExistence type="predicted"/>
<evidence type="ECO:0000313" key="2">
    <source>
        <dbReference type="EMBL" id="CCX29662.1"/>
    </source>
</evidence>
<evidence type="ECO:0000313" key="3">
    <source>
        <dbReference type="Proteomes" id="UP000018144"/>
    </source>
</evidence>
<sequence>MWLKIVLLSPRSQEPGSSRQTPLEYSRVQ</sequence>
<organism evidence="2 3">
    <name type="scientific">Pyronema omphalodes (strain CBS 100304)</name>
    <name type="common">Pyronema confluens</name>
    <dbReference type="NCBI Taxonomy" id="1076935"/>
    <lineage>
        <taxon>Eukaryota</taxon>
        <taxon>Fungi</taxon>
        <taxon>Dikarya</taxon>
        <taxon>Ascomycota</taxon>
        <taxon>Pezizomycotina</taxon>
        <taxon>Pezizomycetes</taxon>
        <taxon>Pezizales</taxon>
        <taxon>Pyronemataceae</taxon>
        <taxon>Pyronema</taxon>
    </lineage>
</organism>
<dbReference type="EMBL" id="HF935309">
    <property type="protein sequence ID" value="CCX29662.1"/>
    <property type="molecule type" value="Genomic_DNA"/>
</dbReference>
<accession>U4LDQ7</accession>
<gene>
    <name evidence="2" type="ORF">PCON_06323</name>
</gene>
<dbReference type="AlphaFoldDB" id="U4LDQ7"/>
<protein>
    <submittedName>
        <fullName evidence="2">Uncharacterized protein</fullName>
    </submittedName>
</protein>